<evidence type="ECO:0000313" key="4">
    <source>
        <dbReference type="Proteomes" id="UP000519023"/>
    </source>
</evidence>
<evidence type="ECO:0000313" key="3">
    <source>
        <dbReference type="EMBL" id="NML13164.1"/>
    </source>
</evidence>
<dbReference type="AlphaFoldDB" id="A0A7X9ZW90"/>
<accession>A0A7X9ZW90</accession>
<dbReference type="RefSeq" id="WP_096063717.1">
    <property type="nucleotide sequence ID" value="NZ_JABBFV010000038.1"/>
</dbReference>
<dbReference type="FunFam" id="3.40.50.720:FF:000084">
    <property type="entry name" value="Short-chain dehydrogenase reductase"/>
    <property type="match status" value="1"/>
</dbReference>
<dbReference type="GO" id="GO:0003824">
    <property type="term" value="F:catalytic activity"/>
    <property type="evidence" value="ECO:0007669"/>
    <property type="project" value="InterPro"/>
</dbReference>
<dbReference type="InterPro" id="IPR036291">
    <property type="entry name" value="NAD(P)-bd_dom_sf"/>
</dbReference>
<dbReference type="PANTHER" id="PTHR42879">
    <property type="entry name" value="3-OXOACYL-(ACYL-CARRIER-PROTEIN) REDUCTASE"/>
    <property type="match status" value="1"/>
</dbReference>
<dbReference type="InterPro" id="IPR002347">
    <property type="entry name" value="SDR_fam"/>
</dbReference>
<evidence type="ECO:0000256" key="1">
    <source>
        <dbReference type="ARBA" id="ARBA00006484"/>
    </source>
</evidence>
<name>A0A7X9ZW90_9SPHN</name>
<comment type="similarity">
    <text evidence="1">Belongs to the short-chain dehydrogenases/reductases (SDR) family.</text>
</comment>
<proteinExistence type="inferred from homology"/>
<dbReference type="PRINTS" id="PR00081">
    <property type="entry name" value="GDHRDH"/>
</dbReference>
<reference evidence="3 4" key="1">
    <citation type="submission" date="2020-04" db="EMBL/GenBank/DDBJ databases">
        <title>Sphingobium sp. AR-3-1 isolated from Arctic soil.</title>
        <authorList>
            <person name="Dahal R.H."/>
            <person name="Chaudhary D.K."/>
        </authorList>
    </citation>
    <scope>NUCLEOTIDE SEQUENCE [LARGE SCALE GENOMIC DNA]</scope>
    <source>
        <strain evidence="3 4">AR-3-1</strain>
    </source>
</reference>
<dbReference type="PANTHER" id="PTHR42879:SF6">
    <property type="entry name" value="NADPH-DEPENDENT REDUCTASE BACG"/>
    <property type="match status" value="1"/>
</dbReference>
<dbReference type="PRINTS" id="PR00080">
    <property type="entry name" value="SDRFAMILY"/>
</dbReference>
<evidence type="ECO:0000256" key="2">
    <source>
        <dbReference type="ARBA" id="ARBA00051383"/>
    </source>
</evidence>
<dbReference type="InterPro" id="IPR036663">
    <property type="entry name" value="Fumarylacetoacetase_C_sf"/>
</dbReference>
<dbReference type="Proteomes" id="UP000519023">
    <property type="component" value="Unassembled WGS sequence"/>
</dbReference>
<sequence>MSSKGATIAHGIGANALGDPRAALAWLANFLGQRGECIPAMSIIMTVGLSRAHAAQEGDTVTGEFTLLTLFRPFSDVAVNAGRNQEGILSMDLKLSGKTVVLTGASKGIGLAALRTFAMEGARVIAAARASPALEVEVAALRKAGHDVIACPCDITRDDDVQNLIETAQRYAGRIDVLVNNAAGKLPAGDFMAISSQEWLDGWNEKLQCYIRTAQAVFPLMRDQGGGRIVNVVGAAARNPKASYMAVGVTNAGLINFTKSLADHGAPHGILVAGVAPSGVMTDRWRRLIEKRAEGEGKTPKALQAEMDATFPLGRMADPEEVGDVICFVASPRASYISGSIITVDGASTTGVFN</sequence>
<dbReference type="Gene3D" id="3.90.850.10">
    <property type="entry name" value="Fumarylacetoacetase-like, C-terminal domain"/>
    <property type="match status" value="1"/>
</dbReference>
<dbReference type="SUPFAM" id="SSF56529">
    <property type="entry name" value="FAH"/>
    <property type="match status" value="1"/>
</dbReference>
<gene>
    <name evidence="3" type="ORF">HHL08_24070</name>
</gene>
<dbReference type="InterPro" id="IPR050259">
    <property type="entry name" value="SDR"/>
</dbReference>
<dbReference type="EMBL" id="JABBFV010000038">
    <property type="protein sequence ID" value="NML13164.1"/>
    <property type="molecule type" value="Genomic_DNA"/>
</dbReference>
<comment type="catalytic activity">
    <reaction evidence="2">
        <text>2,5-dichlorocyclohexa-2,5-dien-1,4-diol + NAD(+) = 2,5-dichlorohydroquinone + NADH + H(+)</text>
        <dbReference type="Rhea" id="RHEA:15741"/>
        <dbReference type="ChEBI" id="CHEBI:15378"/>
        <dbReference type="ChEBI" id="CHEBI:27545"/>
        <dbReference type="ChEBI" id="CHEBI:28975"/>
        <dbReference type="ChEBI" id="CHEBI:57540"/>
        <dbReference type="ChEBI" id="CHEBI:57945"/>
    </reaction>
</comment>
<keyword evidence="4" id="KW-1185">Reference proteome</keyword>
<dbReference type="Gene3D" id="3.40.50.720">
    <property type="entry name" value="NAD(P)-binding Rossmann-like Domain"/>
    <property type="match status" value="1"/>
</dbReference>
<protein>
    <submittedName>
        <fullName evidence="3">SDR family oxidoreductase</fullName>
    </submittedName>
</protein>
<organism evidence="3 4">
    <name type="scientific">Sphingobium psychrophilum</name>
    <dbReference type="NCBI Taxonomy" id="2728834"/>
    <lineage>
        <taxon>Bacteria</taxon>
        <taxon>Pseudomonadati</taxon>
        <taxon>Pseudomonadota</taxon>
        <taxon>Alphaproteobacteria</taxon>
        <taxon>Sphingomonadales</taxon>
        <taxon>Sphingomonadaceae</taxon>
        <taxon>Sphingobium</taxon>
    </lineage>
</organism>
<dbReference type="Pfam" id="PF13561">
    <property type="entry name" value="adh_short_C2"/>
    <property type="match status" value="1"/>
</dbReference>
<comment type="caution">
    <text evidence="3">The sequence shown here is derived from an EMBL/GenBank/DDBJ whole genome shotgun (WGS) entry which is preliminary data.</text>
</comment>
<dbReference type="SUPFAM" id="SSF51735">
    <property type="entry name" value="NAD(P)-binding Rossmann-fold domains"/>
    <property type="match status" value="1"/>
</dbReference>